<evidence type="ECO:0000256" key="1">
    <source>
        <dbReference type="SAM" id="SignalP"/>
    </source>
</evidence>
<sequence length="371" mass="40663">MKSTCITAGVFCLAILTQAAQAQTLPPPEKCFGVIELGSKGIKAIVVEDKGLDANKLLLPPFTIEEFKPKNKNPYDGDTAPQVAQEVLNIKSSMIGKYHMPENQIYVVMSSGIPAEVKAKLEGKQVKGIELQSIDAPTESRYVFQGIVPPHRYGKNEVVVLDIGSGNSKGAYLDEPPATFETYALQMGTGTFSKEVTKLKQNGEDFKAVAMKLAGEELLAPLQGQIRNKPGMQNCSRLYLAGGLPYVMTTLLHPERIGSKDPEDPAGKKTSDWVPLSAADINRFYELATTNPAALLKPDRSKLKGDLKAANEELDRVIGIFNQDELTAGAILLKLFTDNMHAERKDGIFFSRRALYAWPQGYVKEKIAARY</sequence>
<comment type="caution">
    <text evidence="2">The sequence shown here is derived from an EMBL/GenBank/DDBJ whole genome shotgun (WGS) entry which is preliminary data.</text>
</comment>
<evidence type="ECO:0000313" key="3">
    <source>
        <dbReference type="Proteomes" id="UP000253426"/>
    </source>
</evidence>
<feature type="signal peptide" evidence="1">
    <location>
        <begin position="1"/>
        <end position="22"/>
    </location>
</feature>
<dbReference type="EMBL" id="QNRR01000007">
    <property type="protein sequence ID" value="RBP41231.1"/>
    <property type="molecule type" value="Genomic_DNA"/>
</dbReference>
<dbReference type="RefSeq" id="WP_147263490.1">
    <property type="nucleotide sequence ID" value="NZ_QNRR01000007.1"/>
</dbReference>
<keyword evidence="3" id="KW-1185">Reference proteome</keyword>
<proteinExistence type="predicted"/>
<protein>
    <submittedName>
        <fullName evidence="2">Ppx/GppA phosphatase family protein</fullName>
    </submittedName>
</protein>
<dbReference type="AlphaFoldDB" id="A0A366HG97"/>
<gene>
    <name evidence="2" type="ORF">DES53_10762</name>
</gene>
<dbReference type="OrthoDB" id="505749at2"/>
<dbReference type="Proteomes" id="UP000253426">
    <property type="component" value="Unassembled WGS sequence"/>
</dbReference>
<evidence type="ECO:0000313" key="2">
    <source>
        <dbReference type="EMBL" id="RBP41231.1"/>
    </source>
</evidence>
<feature type="chain" id="PRO_5016967190" evidence="1">
    <location>
        <begin position="23"/>
        <end position="371"/>
    </location>
</feature>
<organism evidence="2 3">
    <name type="scientific">Roseimicrobium gellanilyticum</name>
    <dbReference type="NCBI Taxonomy" id="748857"/>
    <lineage>
        <taxon>Bacteria</taxon>
        <taxon>Pseudomonadati</taxon>
        <taxon>Verrucomicrobiota</taxon>
        <taxon>Verrucomicrobiia</taxon>
        <taxon>Verrucomicrobiales</taxon>
        <taxon>Verrucomicrobiaceae</taxon>
        <taxon>Roseimicrobium</taxon>
    </lineage>
</organism>
<accession>A0A366HG97</accession>
<keyword evidence="1" id="KW-0732">Signal</keyword>
<reference evidence="2 3" key="1">
    <citation type="submission" date="2018-06" db="EMBL/GenBank/DDBJ databases">
        <title>Genomic Encyclopedia of Type Strains, Phase IV (KMG-IV): sequencing the most valuable type-strain genomes for metagenomic binning, comparative biology and taxonomic classification.</title>
        <authorList>
            <person name="Goeker M."/>
        </authorList>
    </citation>
    <scope>NUCLEOTIDE SEQUENCE [LARGE SCALE GENOMIC DNA]</scope>
    <source>
        <strain evidence="2 3">DSM 25532</strain>
    </source>
</reference>
<name>A0A366HG97_9BACT</name>